<organism evidence="8 9">
    <name type="scientific">Frankliniella fusca</name>
    <dbReference type="NCBI Taxonomy" id="407009"/>
    <lineage>
        <taxon>Eukaryota</taxon>
        <taxon>Metazoa</taxon>
        <taxon>Ecdysozoa</taxon>
        <taxon>Arthropoda</taxon>
        <taxon>Hexapoda</taxon>
        <taxon>Insecta</taxon>
        <taxon>Pterygota</taxon>
        <taxon>Neoptera</taxon>
        <taxon>Paraneoptera</taxon>
        <taxon>Thysanoptera</taxon>
        <taxon>Terebrantia</taxon>
        <taxon>Thripoidea</taxon>
        <taxon>Thripidae</taxon>
        <taxon>Frankliniella</taxon>
    </lineage>
</organism>
<feature type="region of interest" description="Disordered" evidence="5">
    <location>
        <begin position="529"/>
        <end position="551"/>
    </location>
</feature>
<reference evidence="8" key="1">
    <citation type="submission" date="2021-07" db="EMBL/GenBank/DDBJ databases">
        <authorList>
            <person name="Catto M.A."/>
            <person name="Jacobson A."/>
            <person name="Kennedy G."/>
            <person name="Labadie P."/>
            <person name="Hunt B.G."/>
            <person name="Srinivasan R."/>
        </authorList>
    </citation>
    <scope>NUCLEOTIDE SEQUENCE</scope>
    <source>
        <strain evidence="8">PL_HMW_Pooled</strain>
        <tissue evidence="8">Head</tissue>
    </source>
</reference>
<dbReference type="Gene3D" id="1.20.1250.20">
    <property type="entry name" value="MFS general substrate transporter like domains"/>
    <property type="match status" value="1"/>
</dbReference>
<feature type="transmembrane region" description="Helical" evidence="6">
    <location>
        <begin position="146"/>
        <end position="170"/>
    </location>
</feature>
<feature type="transmembrane region" description="Helical" evidence="6">
    <location>
        <begin position="200"/>
        <end position="222"/>
    </location>
</feature>
<dbReference type="AlphaFoldDB" id="A0AAE1HH30"/>
<feature type="transmembrane region" description="Helical" evidence="6">
    <location>
        <begin position="435"/>
        <end position="456"/>
    </location>
</feature>
<dbReference type="InterPro" id="IPR005829">
    <property type="entry name" value="Sugar_transporter_CS"/>
</dbReference>
<proteinExistence type="predicted"/>
<evidence type="ECO:0000256" key="2">
    <source>
        <dbReference type="ARBA" id="ARBA00022692"/>
    </source>
</evidence>
<keyword evidence="2 6" id="KW-0812">Transmembrane</keyword>
<protein>
    <submittedName>
        <fullName evidence="8">Organic cation transporter protein</fullName>
    </submittedName>
</protein>
<feature type="transmembrane region" description="Helical" evidence="6">
    <location>
        <begin position="322"/>
        <end position="343"/>
    </location>
</feature>
<dbReference type="Proteomes" id="UP001219518">
    <property type="component" value="Unassembled WGS sequence"/>
</dbReference>
<evidence type="ECO:0000256" key="4">
    <source>
        <dbReference type="ARBA" id="ARBA00023136"/>
    </source>
</evidence>
<evidence type="ECO:0000259" key="7">
    <source>
        <dbReference type="PROSITE" id="PS50850"/>
    </source>
</evidence>
<sequence length="551" mass="59331">MSVRNEQCRCLIPECETAASAIYRPPWLHVAVPVHDETPETCSLFQRNTTGGGGGGGGGAGGGGGGGGDGTCPADLFDPTRTERCTAWVYEPGQRATIVDEWNITCDDNKWKLTLVGTIGYIGAFLGMPLAGFVSDRFGRKTLLAWAWVLASLSGIVQSFSTSLLMFLLFEFLDSFFEAGVYGAGFLLALEFVGPRQRVLTTTVLSMFYSSGNALLGALAWAVRDWRWLLRAVYGGGLVFALPLWFTPESVRWLATRGRLEEADAIVSKVAAINKVPVNETLSSATRKAPLPGGEQLVEVPDDAAGAGTMRTLVSLFKSRTLALRFINCAYCWMANTFVYYGLSLNAVTLSGDEYVNFILSGLVELPANLLSLWLQDYVGRRWTLAGTLIVSGVCCLAFLGVPAGGSGSPLPHYLPMDLTLLPGYSRTDEQWLQVALYMLGKFAITISFIVIYVITAEMFPTNIRQSMVSYGSTFGRIGSILAPQTPLLATVSESLPLTLFGVVSLSSGLLAFLFPETKGRPLPETLDEAERMGRAPGPCSCSPGTQEDGE</sequence>
<dbReference type="InterPro" id="IPR005828">
    <property type="entry name" value="MFS_sugar_transport-like"/>
</dbReference>
<dbReference type="CDD" id="cd17317">
    <property type="entry name" value="MFS_SLC22"/>
    <property type="match status" value="1"/>
</dbReference>
<dbReference type="PANTHER" id="PTHR24064">
    <property type="entry name" value="SOLUTE CARRIER FAMILY 22 MEMBER"/>
    <property type="match status" value="1"/>
</dbReference>
<gene>
    <name evidence="8" type="ORF">KUF71_010223</name>
</gene>
<evidence type="ECO:0000256" key="5">
    <source>
        <dbReference type="SAM" id="MobiDB-lite"/>
    </source>
</evidence>
<dbReference type="EMBL" id="JAHWGI010001031">
    <property type="protein sequence ID" value="KAK3921008.1"/>
    <property type="molecule type" value="Genomic_DNA"/>
</dbReference>
<feature type="compositionally biased region" description="Gly residues" evidence="5">
    <location>
        <begin position="50"/>
        <end position="70"/>
    </location>
</feature>
<dbReference type="PROSITE" id="PS50850">
    <property type="entry name" value="MFS"/>
    <property type="match status" value="1"/>
</dbReference>
<dbReference type="InterPro" id="IPR036259">
    <property type="entry name" value="MFS_trans_sf"/>
</dbReference>
<keyword evidence="3 6" id="KW-1133">Transmembrane helix</keyword>
<comment type="subcellular location">
    <subcellularLocation>
        <location evidence="1">Membrane</location>
        <topology evidence="1">Multi-pass membrane protein</topology>
    </subcellularLocation>
</comment>
<dbReference type="PROSITE" id="PS00216">
    <property type="entry name" value="SUGAR_TRANSPORT_1"/>
    <property type="match status" value="1"/>
</dbReference>
<evidence type="ECO:0000256" key="6">
    <source>
        <dbReference type="SAM" id="Phobius"/>
    </source>
</evidence>
<evidence type="ECO:0000313" key="8">
    <source>
        <dbReference type="EMBL" id="KAK3921008.1"/>
    </source>
</evidence>
<dbReference type="InterPro" id="IPR020846">
    <property type="entry name" value="MFS_dom"/>
</dbReference>
<feature type="transmembrane region" description="Helical" evidence="6">
    <location>
        <begin position="113"/>
        <end position="134"/>
    </location>
</feature>
<evidence type="ECO:0000313" key="9">
    <source>
        <dbReference type="Proteomes" id="UP001219518"/>
    </source>
</evidence>
<dbReference type="GO" id="GO:0022857">
    <property type="term" value="F:transmembrane transporter activity"/>
    <property type="evidence" value="ECO:0007669"/>
    <property type="project" value="InterPro"/>
</dbReference>
<feature type="region of interest" description="Disordered" evidence="5">
    <location>
        <begin position="45"/>
        <end position="72"/>
    </location>
</feature>
<accession>A0AAE1HH30</accession>
<feature type="transmembrane region" description="Helical" evidence="6">
    <location>
        <begin position="382"/>
        <end position="402"/>
    </location>
</feature>
<comment type="caution">
    <text evidence="8">The sequence shown here is derived from an EMBL/GenBank/DDBJ whole genome shotgun (WGS) entry which is preliminary data.</text>
</comment>
<name>A0AAE1HH30_9NEOP</name>
<reference evidence="8" key="2">
    <citation type="journal article" date="2023" name="BMC Genomics">
        <title>Pest status, molecular evolution, and epigenetic factors derived from the genome assembly of Frankliniella fusca, a thysanopteran phytovirus vector.</title>
        <authorList>
            <person name="Catto M.A."/>
            <person name="Labadie P.E."/>
            <person name="Jacobson A.L."/>
            <person name="Kennedy G.G."/>
            <person name="Srinivasan R."/>
            <person name="Hunt B.G."/>
        </authorList>
    </citation>
    <scope>NUCLEOTIDE SEQUENCE</scope>
    <source>
        <strain evidence="8">PL_HMW_Pooled</strain>
    </source>
</reference>
<dbReference type="SUPFAM" id="SSF103473">
    <property type="entry name" value="MFS general substrate transporter"/>
    <property type="match status" value="1"/>
</dbReference>
<keyword evidence="9" id="KW-1185">Reference proteome</keyword>
<dbReference type="Pfam" id="PF00083">
    <property type="entry name" value="Sugar_tr"/>
    <property type="match status" value="1"/>
</dbReference>
<feature type="domain" description="Major facilitator superfamily (MFS) profile" evidence="7">
    <location>
        <begin position="1"/>
        <end position="520"/>
    </location>
</feature>
<evidence type="ECO:0000256" key="3">
    <source>
        <dbReference type="ARBA" id="ARBA00022989"/>
    </source>
</evidence>
<keyword evidence="4 6" id="KW-0472">Membrane</keyword>
<dbReference type="GO" id="GO:0016020">
    <property type="term" value="C:membrane"/>
    <property type="evidence" value="ECO:0007669"/>
    <property type="project" value="UniProtKB-SubCell"/>
</dbReference>
<evidence type="ECO:0000256" key="1">
    <source>
        <dbReference type="ARBA" id="ARBA00004141"/>
    </source>
</evidence>
<feature type="transmembrane region" description="Helical" evidence="6">
    <location>
        <begin position="228"/>
        <end position="247"/>
    </location>
</feature>
<feature type="transmembrane region" description="Helical" evidence="6">
    <location>
        <begin position="176"/>
        <end position="193"/>
    </location>
</feature>